<evidence type="ECO:0000256" key="1">
    <source>
        <dbReference type="SAM" id="MobiDB-lite"/>
    </source>
</evidence>
<accession>A0A9P7ZWP5</accession>
<comment type="caution">
    <text evidence="2">The sequence shown here is derived from an EMBL/GenBank/DDBJ whole genome shotgun (WGS) entry which is preliminary data.</text>
</comment>
<evidence type="ECO:0000313" key="3">
    <source>
        <dbReference type="Proteomes" id="UP000717515"/>
    </source>
</evidence>
<dbReference type="Proteomes" id="UP000717515">
    <property type="component" value="Unassembled WGS sequence"/>
</dbReference>
<feature type="compositionally biased region" description="Acidic residues" evidence="1">
    <location>
        <begin position="832"/>
        <end position="845"/>
    </location>
</feature>
<feature type="region of interest" description="Disordered" evidence="1">
    <location>
        <begin position="207"/>
        <end position="235"/>
    </location>
</feature>
<feature type="compositionally biased region" description="Basic and acidic residues" evidence="1">
    <location>
        <begin position="1309"/>
        <end position="1322"/>
    </location>
</feature>
<feature type="region of interest" description="Disordered" evidence="1">
    <location>
        <begin position="1738"/>
        <end position="1859"/>
    </location>
</feature>
<feature type="compositionally biased region" description="Polar residues" evidence="1">
    <location>
        <begin position="408"/>
        <end position="417"/>
    </location>
</feature>
<feature type="region of interest" description="Disordered" evidence="1">
    <location>
        <begin position="1617"/>
        <end position="1677"/>
    </location>
</feature>
<feature type="region of interest" description="Disordered" evidence="1">
    <location>
        <begin position="1301"/>
        <end position="1329"/>
    </location>
</feature>
<feature type="region of interest" description="Disordered" evidence="1">
    <location>
        <begin position="1400"/>
        <end position="1441"/>
    </location>
</feature>
<feature type="region of interest" description="Disordered" evidence="1">
    <location>
        <begin position="591"/>
        <end position="613"/>
    </location>
</feature>
<feature type="compositionally biased region" description="Basic residues" evidence="1">
    <location>
        <begin position="1410"/>
        <end position="1422"/>
    </location>
</feature>
<feature type="region of interest" description="Disordered" evidence="1">
    <location>
        <begin position="762"/>
        <end position="845"/>
    </location>
</feature>
<name>A0A9P7ZWP5_MORAP</name>
<feature type="region of interest" description="Disordered" evidence="1">
    <location>
        <begin position="47"/>
        <end position="75"/>
    </location>
</feature>
<evidence type="ECO:0000313" key="2">
    <source>
        <dbReference type="EMBL" id="KAG9319429.1"/>
    </source>
</evidence>
<reference evidence="2" key="1">
    <citation type="submission" date="2021-07" db="EMBL/GenBank/DDBJ databases">
        <title>Draft genome of Mortierella alpina, strain LL118, isolated from an aspen leaf litter sample.</title>
        <authorList>
            <person name="Yang S."/>
            <person name="Vinatzer B.A."/>
        </authorList>
    </citation>
    <scope>NUCLEOTIDE SEQUENCE</scope>
    <source>
        <strain evidence="2">LL118</strain>
    </source>
</reference>
<feature type="region of interest" description="Disordered" evidence="1">
    <location>
        <begin position="666"/>
        <end position="691"/>
    </location>
</feature>
<feature type="compositionally biased region" description="Pro residues" evidence="1">
    <location>
        <begin position="48"/>
        <end position="61"/>
    </location>
</feature>
<feature type="region of interest" description="Disordered" evidence="1">
    <location>
        <begin position="395"/>
        <end position="459"/>
    </location>
</feature>
<sequence length="1859" mass="205650">MTSRNIVETLPLAAHSSSWLSDPALPWISTTNTVSVCNKVHYPCEPQAQPPTSPLTSPPRSPMSDRVPPSALSSIPQANSPITRLPVDILLYIASLRFLSLSDIVRWRSTASVFYHSISVPNAILQVAHLFQIRPRRGCLDTGDQPRAAAPLQDSQDDPQRLSTAKDLYSNYKDQQLRDIMSRLTRLLLHPAFQPRLMRSSYSFHHQEPSFSHHHHHMHHPARYGQAHHHHHPRDRFKKAKRIRRDWQDYPVFLTGNPPDLVRLAIEFGHMPFVDHLLHRGFRPRDLLGYVSMVPFLPFEADAPEKDASEHMDSQEPGKRKQRVDDRESFLKRSSLELNQIWECMRVANQELTDACARADLDGVIRVLDTTLINPRPALDSTQELYTGQKVDVKGKQRRLSLDGAHSEQGSPATESVQPDRKTAGLDQAGAGVGPPSSRKAPASHSRDDWSSFGEPDSLRENIFQPDLANSSPPAVIHRSTIFRRRQRVDSGGSQEEFRPSFGLQAAASVSTLDQHESEPHMPWIDGRALTSALLAICFRRDGFESEEAAALEEYRAVPIVTELLKYDCMLTAQSLGQAVLGVAYSRSPGSLKRAHEQRSQQQHPHPMHPGRISAPIVSVMDLLMERIGPREWLKLIKCYLQRQEFDDLAIILQRCPFKGSQIEAIEKEKGRDPRQPHRPESRGALNQQDHYRQQVRELIVREAGICGVGTRLGHFTGRGVAQASYNVSSTLYAASRILYTGSGTRFNHSYMLPRGGFRGIGGNSSGHSSSMGAEATADAAESFHGEEDDGQQGTPTAITHHPSNFALSEQQGPPLPLAHEHGGHRNMDMSAEADGDGQDEDDFGIEPEQVDAQDTNLAFGGVGSSTTSSSRPGPGIAGIAIQVQAPEHILKTLLKMGFRFFSICDLSISDARHPLALQFRQQEKMNRQMIEFSMAPNVEQVEHGRGQNEREGKTRMRSKRQEYHHDAADLERHADAVQKFLYPAAHNPTRVAVSIAGLPSLIAGYNINGGGGSNHQYTGPFTTRQRLSMVNPATPSPITASVTTARQLESTTAAMPVASHSSHSSPMACAGPPPFVLPPVQLGDSFESIAAAAASSATRQEAPSPFNLPQYQEHWFGKSTPLPILTSIDQRASLIDGRCSLESPTEGLSPAMLAQQQMLHETIKRRVREYLSSEYVDLMTVGICLYQACYHRKEVLLGVLLEHRLLIAQDALTGAVQVAASVGWKRGLDLLLMQQGDLEAEIEPVVTTTSEHVHLGTSMRWDHATASQLFPGQGGAGSGPQTMQTRCGAASAGGVEGLFSRRLRRHRSDGERLDRVSDNRPTELGVGVGGRSFEIHRRTSFDLSASPLDSADALDGSRPRPPHISGTLLAGPIIPTPRSSSLKTKLLYLLPNLSATFSSTSSADNLAGRPRRERAKHHRRQQERSQGSKHPEKIPQHTVHPPTAAPAVMMLSTSGLWSLPTVMMQRKSRNAVVALMAACTRNDPGLVQWLVESFADIQVVHIMQALMIACDLGLVRVVKALTGVPTTARHGRSEAQGKTSNPASRMLFRTWLAFQHQKILEHTLPPSTDAKLSAAPEGIQQGFHSFPFIFLMESSPLFRHFYQTLNTLSSCQFMTKRGGSSRSSSSAATSSRALGSDSALLEDKRHSSQRTQERSSNPALYPAQKRQSTRVRSPQETKLDIIRSMLAPVLELLGPISVRKALDRLPRDCWWPLDPDVRLVVDQEARKAMVAILATRKRQQREQVQKSREQQRAQEHKWRQAQQSTGLGHDQQEQCQGKADSDAVVLDNEKGPGPAPAGGAQKWHKATAQWRRVRKWMVHKRSRRRESSMAAEDAEKGAPDSSGAPSFFRRMSLSNMAM</sequence>
<feature type="compositionally biased region" description="Basic residues" evidence="1">
    <location>
        <begin position="1812"/>
        <end position="1825"/>
    </location>
</feature>
<organism evidence="2 3">
    <name type="scientific">Mortierella alpina</name>
    <name type="common">Oleaginous fungus</name>
    <name type="synonym">Mortierella renispora</name>
    <dbReference type="NCBI Taxonomy" id="64518"/>
    <lineage>
        <taxon>Eukaryota</taxon>
        <taxon>Fungi</taxon>
        <taxon>Fungi incertae sedis</taxon>
        <taxon>Mucoromycota</taxon>
        <taxon>Mortierellomycotina</taxon>
        <taxon>Mortierellomycetes</taxon>
        <taxon>Mortierellales</taxon>
        <taxon>Mortierellaceae</taxon>
        <taxon>Mortierella</taxon>
    </lineage>
</organism>
<feature type="region of interest" description="Disordered" evidence="1">
    <location>
        <begin position="1347"/>
        <end position="1376"/>
    </location>
</feature>
<feature type="compositionally biased region" description="Basic and acidic residues" evidence="1">
    <location>
        <begin position="1741"/>
        <end position="1759"/>
    </location>
</feature>
<proteinExistence type="predicted"/>
<feature type="region of interest" description="Disordered" evidence="1">
    <location>
        <begin position="942"/>
        <end position="964"/>
    </location>
</feature>
<feature type="region of interest" description="Disordered" evidence="1">
    <location>
        <begin position="142"/>
        <end position="161"/>
    </location>
</feature>
<protein>
    <submittedName>
        <fullName evidence="2">Uncharacterized protein</fullName>
    </submittedName>
</protein>
<feature type="compositionally biased region" description="Basic residues" evidence="1">
    <location>
        <begin position="212"/>
        <end position="235"/>
    </location>
</feature>
<feature type="region of interest" description="Disordered" evidence="1">
    <location>
        <begin position="306"/>
        <end position="327"/>
    </location>
</feature>
<feature type="compositionally biased region" description="Polar residues" evidence="1">
    <location>
        <begin position="792"/>
        <end position="812"/>
    </location>
</feature>
<feature type="compositionally biased region" description="Low complexity" evidence="1">
    <location>
        <begin position="1618"/>
        <end position="1637"/>
    </location>
</feature>
<feature type="compositionally biased region" description="Basic and acidic residues" evidence="1">
    <location>
        <begin position="819"/>
        <end position="828"/>
    </location>
</feature>
<gene>
    <name evidence="2" type="ORF">KVV02_003864</name>
</gene>
<dbReference type="EMBL" id="JAIFTL010000456">
    <property type="protein sequence ID" value="KAG9319429.1"/>
    <property type="molecule type" value="Genomic_DNA"/>
</dbReference>
<feature type="compositionally biased region" description="Basic and acidic residues" evidence="1">
    <location>
        <begin position="666"/>
        <end position="682"/>
    </location>
</feature>